<dbReference type="SUPFAM" id="SSF47336">
    <property type="entry name" value="ACP-like"/>
    <property type="match status" value="1"/>
</dbReference>
<dbReference type="Gene3D" id="1.10.1200.10">
    <property type="entry name" value="ACP-like"/>
    <property type="match status" value="1"/>
</dbReference>
<evidence type="ECO:0000313" key="5">
    <source>
        <dbReference type="EMBL" id="NER64738.1"/>
    </source>
</evidence>
<gene>
    <name evidence="5" type="ORF">G3436_13730</name>
</gene>
<dbReference type="InterPro" id="IPR036736">
    <property type="entry name" value="ACP-like_sf"/>
</dbReference>
<dbReference type="InterPro" id="IPR006162">
    <property type="entry name" value="Ppantetheine_attach_site"/>
</dbReference>
<dbReference type="Pfam" id="PF13193">
    <property type="entry name" value="AMP-binding_C"/>
    <property type="match status" value="1"/>
</dbReference>
<dbReference type="PROSITE" id="PS50075">
    <property type="entry name" value="CARRIER"/>
    <property type="match status" value="1"/>
</dbReference>
<evidence type="ECO:0000256" key="3">
    <source>
        <dbReference type="ARBA" id="ARBA00022553"/>
    </source>
</evidence>
<name>A0A6B3NWS5_9PSED</name>
<evidence type="ECO:0000256" key="2">
    <source>
        <dbReference type="ARBA" id="ARBA00022450"/>
    </source>
</evidence>
<dbReference type="PANTHER" id="PTHR44845:SF6">
    <property type="entry name" value="BETA-ALANINE-ACTIVATING ENZYME"/>
    <property type="match status" value="1"/>
</dbReference>
<dbReference type="Proteomes" id="UP000482634">
    <property type="component" value="Unassembled WGS sequence"/>
</dbReference>
<dbReference type="FunFam" id="1.10.1200.10:FF:000005">
    <property type="entry name" value="Nonribosomal peptide synthetase 1"/>
    <property type="match status" value="1"/>
</dbReference>
<accession>A0A6B3NWS5</accession>
<comment type="caution">
    <text evidence="5">The sequence shown here is derived from an EMBL/GenBank/DDBJ whole genome shotgun (WGS) entry which is preliminary data.</text>
</comment>
<sequence>EARLMELDAVREAVVLAVEGASGQQLVGYVVPRDSVAPDDLREHLKHALKAHLPDYMIPAQWVWLEQMPLSPNGKLERKALPKPDASQLQREYVAPQSELQQRIADIWQHVLGCEQVGLADSFFELGGHSLLATQVIVRLREQLGLEIPLKELFIADDLAAFSASVAAVQQHSQPVEDELAKSLAALKRLSAEELEKLIS</sequence>
<reference evidence="5 6" key="1">
    <citation type="submission" date="2020-02" db="EMBL/GenBank/DDBJ databases">
        <title>Broccoli isolated Pseudomonas sp.</title>
        <authorList>
            <person name="Fujikawa T."/>
            <person name="Sawada H."/>
        </authorList>
    </citation>
    <scope>NUCLEOTIDE SEQUENCE [LARGE SCALE GENOMIC DNA]</scope>
    <source>
        <strain evidence="5 6">MAFF212427</strain>
    </source>
</reference>
<organism evidence="5 6">
    <name type="scientific">Pseudomonas brassicae</name>
    <dbReference type="NCBI Taxonomy" id="2708063"/>
    <lineage>
        <taxon>Bacteria</taxon>
        <taxon>Pseudomonadati</taxon>
        <taxon>Pseudomonadota</taxon>
        <taxon>Gammaproteobacteria</taxon>
        <taxon>Pseudomonadales</taxon>
        <taxon>Pseudomonadaceae</taxon>
        <taxon>Pseudomonas</taxon>
    </lineage>
</organism>
<dbReference type="InterPro" id="IPR045851">
    <property type="entry name" value="AMP-bd_C_sf"/>
</dbReference>
<dbReference type="RefSeq" id="WP_243667137.1">
    <property type="nucleotide sequence ID" value="NZ_JAAHBU010000173.1"/>
</dbReference>
<dbReference type="InterPro" id="IPR025110">
    <property type="entry name" value="AMP-bd_C"/>
</dbReference>
<dbReference type="SUPFAM" id="SSF56801">
    <property type="entry name" value="Acetyl-CoA synthetase-like"/>
    <property type="match status" value="1"/>
</dbReference>
<keyword evidence="6" id="KW-1185">Reference proteome</keyword>
<dbReference type="AlphaFoldDB" id="A0A6B3NWS5"/>
<evidence type="ECO:0000313" key="6">
    <source>
        <dbReference type="Proteomes" id="UP000482634"/>
    </source>
</evidence>
<dbReference type="InterPro" id="IPR009081">
    <property type="entry name" value="PP-bd_ACP"/>
</dbReference>
<evidence type="ECO:0000256" key="1">
    <source>
        <dbReference type="ARBA" id="ARBA00001957"/>
    </source>
</evidence>
<feature type="domain" description="Carrier" evidence="4">
    <location>
        <begin position="95"/>
        <end position="173"/>
    </location>
</feature>
<keyword evidence="2" id="KW-0596">Phosphopantetheine</keyword>
<dbReference type="PANTHER" id="PTHR44845">
    <property type="entry name" value="CARRIER DOMAIN-CONTAINING PROTEIN"/>
    <property type="match status" value="1"/>
</dbReference>
<dbReference type="Pfam" id="PF00550">
    <property type="entry name" value="PP-binding"/>
    <property type="match status" value="1"/>
</dbReference>
<keyword evidence="3" id="KW-0597">Phosphoprotein</keyword>
<protein>
    <submittedName>
        <fullName evidence="5">Non-ribosomal peptide synthetase</fullName>
    </submittedName>
</protein>
<feature type="non-terminal residue" evidence="5">
    <location>
        <position position="1"/>
    </location>
</feature>
<comment type="cofactor">
    <cofactor evidence="1">
        <name>pantetheine 4'-phosphate</name>
        <dbReference type="ChEBI" id="CHEBI:47942"/>
    </cofactor>
</comment>
<evidence type="ECO:0000259" key="4">
    <source>
        <dbReference type="PROSITE" id="PS50075"/>
    </source>
</evidence>
<dbReference type="PROSITE" id="PS00012">
    <property type="entry name" value="PHOSPHOPANTETHEINE"/>
    <property type="match status" value="1"/>
</dbReference>
<dbReference type="EMBL" id="JAAHBU010000173">
    <property type="protein sequence ID" value="NER64738.1"/>
    <property type="molecule type" value="Genomic_DNA"/>
</dbReference>
<dbReference type="Gene3D" id="3.30.300.30">
    <property type="match status" value="1"/>
</dbReference>
<proteinExistence type="predicted"/>